<dbReference type="Gene3D" id="3.30.70.330">
    <property type="match status" value="2"/>
</dbReference>
<dbReference type="GeneID" id="134291270"/>
<sequence>MSAIKRRENTFRVDYANVPKKPTSEEVHQFVGVTLGLKREEVLRIQYSRSNGIAYVKATSLEVAQKTVEEHDNKHEMTIDGKPYKLRLLMEDGAVEVRLFNLSEDVTNDKIVKFLSAFGELHSIREELWDDGHLFSGLPTGVRTVRMTVKINIPSYVTIDGERTNLAYYGQQQTCKYCSEHVHNGVSCVQNKKLLVQKLAANSTSYADVMKHPNLPRTKPSSSQRRPDQLAVKLGRQPTQKAANENADPTTSRSMHLPGNDQANDDNNHATKSDEQQQKGHESEPWVRVPNTEISDAQKSRR</sequence>
<feature type="compositionally biased region" description="Polar residues" evidence="1">
    <location>
        <begin position="237"/>
        <end position="254"/>
    </location>
</feature>
<reference evidence="2" key="2">
    <citation type="submission" date="2025-05" db="UniProtKB">
        <authorList>
            <consortium name="EnsemblMetazoa"/>
        </authorList>
    </citation>
    <scope>IDENTIFICATION</scope>
    <source>
        <strain evidence="2">Foshan</strain>
    </source>
</reference>
<reference evidence="3" key="1">
    <citation type="journal article" date="2015" name="Proc. Natl. Acad. Sci. U.S.A.">
        <title>Genome sequence of the Asian Tiger mosquito, Aedes albopictus, reveals insights into its biology, genetics, and evolution.</title>
        <authorList>
            <person name="Chen X.G."/>
            <person name="Jiang X."/>
            <person name="Gu J."/>
            <person name="Xu M."/>
            <person name="Wu Y."/>
            <person name="Deng Y."/>
            <person name="Zhang C."/>
            <person name="Bonizzoni M."/>
            <person name="Dermauw W."/>
            <person name="Vontas J."/>
            <person name="Armbruster P."/>
            <person name="Huang X."/>
            <person name="Yang Y."/>
            <person name="Zhang H."/>
            <person name="He W."/>
            <person name="Peng H."/>
            <person name="Liu Y."/>
            <person name="Wu K."/>
            <person name="Chen J."/>
            <person name="Lirakis M."/>
            <person name="Topalis P."/>
            <person name="Van Leeuwen T."/>
            <person name="Hall A.B."/>
            <person name="Jiang X."/>
            <person name="Thorpe C."/>
            <person name="Mueller R.L."/>
            <person name="Sun C."/>
            <person name="Waterhouse R.M."/>
            <person name="Yan G."/>
            <person name="Tu Z.J."/>
            <person name="Fang X."/>
            <person name="James A.A."/>
        </authorList>
    </citation>
    <scope>NUCLEOTIDE SEQUENCE [LARGE SCALE GENOMIC DNA]</scope>
    <source>
        <strain evidence="3">Foshan</strain>
    </source>
</reference>
<organism evidence="2 3">
    <name type="scientific">Aedes albopictus</name>
    <name type="common">Asian tiger mosquito</name>
    <name type="synonym">Stegomyia albopicta</name>
    <dbReference type="NCBI Taxonomy" id="7160"/>
    <lineage>
        <taxon>Eukaryota</taxon>
        <taxon>Metazoa</taxon>
        <taxon>Ecdysozoa</taxon>
        <taxon>Arthropoda</taxon>
        <taxon>Hexapoda</taxon>
        <taxon>Insecta</taxon>
        <taxon>Pterygota</taxon>
        <taxon>Neoptera</taxon>
        <taxon>Endopterygota</taxon>
        <taxon>Diptera</taxon>
        <taxon>Nematocera</taxon>
        <taxon>Culicoidea</taxon>
        <taxon>Culicidae</taxon>
        <taxon>Culicinae</taxon>
        <taxon>Aedini</taxon>
        <taxon>Aedes</taxon>
        <taxon>Stegomyia</taxon>
    </lineage>
</organism>
<feature type="region of interest" description="Disordered" evidence="1">
    <location>
        <begin position="207"/>
        <end position="302"/>
    </location>
</feature>
<dbReference type="InterPro" id="IPR035979">
    <property type="entry name" value="RBD_domain_sf"/>
</dbReference>
<keyword evidence="3" id="KW-1185">Reference proteome</keyword>
<dbReference type="RefSeq" id="XP_062714769.1">
    <property type="nucleotide sequence ID" value="XM_062858785.1"/>
</dbReference>
<evidence type="ECO:0000313" key="3">
    <source>
        <dbReference type="Proteomes" id="UP000069940"/>
    </source>
</evidence>
<protein>
    <recommendedName>
        <fullName evidence="4">RRM domain-containing protein</fullName>
    </recommendedName>
</protein>
<dbReference type="Proteomes" id="UP000069940">
    <property type="component" value="Unassembled WGS sequence"/>
</dbReference>
<feature type="compositionally biased region" description="Basic and acidic residues" evidence="1">
    <location>
        <begin position="266"/>
        <end position="285"/>
    </location>
</feature>
<evidence type="ECO:0000256" key="1">
    <source>
        <dbReference type="SAM" id="MobiDB-lite"/>
    </source>
</evidence>
<accession>A0ABM1Y643</accession>
<dbReference type="SUPFAM" id="SSF54928">
    <property type="entry name" value="RNA-binding domain, RBD"/>
    <property type="match status" value="1"/>
</dbReference>
<evidence type="ECO:0000313" key="2">
    <source>
        <dbReference type="EnsemblMetazoa" id="AALFPA23_006115.P7895"/>
    </source>
</evidence>
<dbReference type="EnsemblMetazoa" id="AALFPA23_006115.R7895">
    <property type="protein sequence ID" value="AALFPA23_006115.P7895"/>
    <property type="gene ID" value="AALFPA23_006115"/>
</dbReference>
<proteinExistence type="predicted"/>
<dbReference type="PANTHER" id="PTHR46486">
    <property type="entry name" value="CCHC-TYPE DOMAIN-CONTAINING PROTEIN"/>
    <property type="match status" value="1"/>
</dbReference>
<dbReference type="PANTHER" id="PTHR46486:SF1">
    <property type="entry name" value="CCHC-TYPE DOMAIN-CONTAINING PROTEIN"/>
    <property type="match status" value="1"/>
</dbReference>
<evidence type="ECO:0008006" key="4">
    <source>
        <dbReference type="Google" id="ProtNLM"/>
    </source>
</evidence>
<dbReference type="InterPro" id="IPR012677">
    <property type="entry name" value="Nucleotide-bd_a/b_plait_sf"/>
</dbReference>
<name>A0ABM1Y643_AEDAL</name>